<dbReference type="GO" id="GO:0003676">
    <property type="term" value="F:nucleic acid binding"/>
    <property type="evidence" value="ECO:0007669"/>
    <property type="project" value="InterPro"/>
</dbReference>
<organism evidence="2 3">
    <name type="scientific">Sander lucioperca</name>
    <name type="common">Pike-perch</name>
    <name type="synonym">Perca lucioperca</name>
    <dbReference type="NCBI Taxonomy" id="283035"/>
    <lineage>
        <taxon>Eukaryota</taxon>
        <taxon>Metazoa</taxon>
        <taxon>Chordata</taxon>
        <taxon>Craniata</taxon>
        <taxon>Vertebrata</taxon>
        <taxon>Euteleostomi</taxon>
        <taxon>Actinopterygii</taxon>
        <taxon>Neopterygii</taxon>
        <taxon>Teleostei</taxon>
        <taxon>Neoteleostei</taxon>
        <taxon>Acanthomorphata</taxon>
        <taxon>Eupercaria</taxon>
        <taxon>Perciformes</taxon>
        <taxon>Percoidei</taxon>
        <taxon>Percidae</taxon>
        <taxon>Luciopercinae</taxon>
        <taxon>Sander</taxon>
    </lineage>
</organism>
<protein>
    <recommendedName>
        <fullName evidence="4">Tc1-like transposase DDE domain-containing protein</fullName>
    </recommendedName>
</protein>
<keyword evidence="3" id="KW-1185">Reference proteome</keyword>
<name>A0A8D0AC34_SANLU</name>
<dbReference type="Gene3D" id="3.30.420.10">
    <property type="entry name" value="Ribonuclease H-like superfamily/Ribonuclease H"/>
    <property type="match status" value="1"/>
</dbReference>
<reference evidence="2" key="1">
    <citation type="submission" date="2025-08" db="UniProtKB">
        <authorList>
            <consortium name="Ensembl"/>
        </authorList>
    </citation>
    <scope>IDENTIFICATION</scope>
</reference>
<evidence type="ECO:0000256" key="1">
    <source>
        <dbReference type="SAM" id="MobiDB-lite"/>
    </source>
</evidence>
<accession>A0A8D0AC34</accession>
<feature type="region of interest" description="Disordered" evidence="1">
    <location>
        <begin position="181"/>
        <end position="207"/>
    </location>
</feature>
<dbReference type="InterPro" id="IPR036397">
    <property type="entry name" value="RNaseH_sf"/>
</dbReference>
<evidence type="ECO:0000313" key="2">
    <source>
        <dbReference type="Ensembl" id="ENSSLUP00000051795.1"/>
    </source>
</evidence>
<dbReference type="AlphaFoldDB" id="A0A8D0AC34"/>
<dbReference type="Proteomes" id="UP000694568">
    <property type="component" value="Unplaced"/>
</dbReference>
<sequence length="228" mass="25587">MTTAWRGLSGKGHSKVWGSFTRSGLWVELLHQETPHTQTDPKHGLVKPLLNNKQRQKLLTWAKEKNNWSVPNQGPRAHGRTPGTAHLLANTIPTVKHGGGSIMQWGVFSAAGTGRLVRIEGKMNAAMYRDILEENMLQSAPDLRLGRRFIFQQDNDPKHTAKISKEWLQDNSVNVLEWPSQRSENGCAPTLPIQPDGARDGSVKRNGRNWPKIGVPSLWLHIPKDLRL</sequence>
<evidence type="ECO:0000313" key="3">
    <source>
        <dbReference type="Proteomes" id="UP000694568"/>
    </source>
</evidence>
<reference evidence="2" key="2">
    <citation type="submission" date="2025-09" db="UniProtKB">
        <authorList>
            <consortium name="Ensembl"/>
        </authorList>
    </citation>
    <scope>IDENTIFICATION</scope>
</reference>
<evidence type="ECO:0008006" key="4">
    <source>
        <dbReference type="Google" id="ProtNLM"/>
    </source>
</evidence>
<dbReference type="Ensembl" id="ENSSLUT00000053315.1">
    <property type="protein sequence ID" value="ENSSLUP00000051795.1"/>
    <property type="gene ID" value="ENSSLUG00000022494.1"/>
</dbReference>
<dbReference type="GeneTree" id="ENSGT01120000271870"/>
<proteinExistence type="predicted"/>